<proteinExistence type="predicted"/>
<name>A0ABW1HNJ5_9ACTN</name>
<dbReference type="SUPFAM" id="SSF54427">
    <property type="entry name" value="NTF2-like"/>
    <property type="match status" value="1"/>
</dbReference>
<dbReference type="InterPro" id="IPR032710">
    <property type="entry name" value="NTF2-like_dom_sf"/>
</dbReference>
<evidence type="ECO:0000313" key="2">
    <source>
        <dbReference type="EMBL" id="MFC5942961.1"/>
    </source>
</evidence>
<dbReference type="Proteomes" id="UP001596207">
    <property type="component" value="Unassembled WGS sequence"/>
</dbReference>
<reference evidence="3" key="1">
    <citation type="journal article" date="2019" name="Int. J. Syst. Evol. Microbiol.">
        <title>The Global Catalogue of Microorganisms (GCM) 10K type strain sequencing project: providing services to taxonomists for standard genome sequencing and annotation.</title>
        <authorList>
            <consortium name="The Broad Institute Genomics Platform"/>
            <consortium name="The Broad Institute Genome Sequencing Center for Infectious Disease"/>
            <person name="Wu L."/>
            <person name="Ma J."/>
        </authorList>
    </citation>
    <scope>NUCLEOTIDE SEQUENCE [LARGE SCALE GENOMIC DNA]</scope>
    <source>
        <strain evidence="3">CGMCC 4.7173</strain>
    </source>
</reference>
<protein>
    <submittedName>
        <fullName evidence="2">Nuclear transport factor 2 family protein</fullName>
    </submittedName>
</protein>
<keyword evidence="3" id="KW-1185">Reference proteome</keyword>
<comment type="caution">
    <text evidence="2">The sequence shown here is derived from an EMBL/GenBank/DDBJ whole genome shotgun (WGS) entry which is preliminary data.</text>
</comment>
<gene>
    <name evidence="2" type="ORF">ACFPZ4_15940</name>
</gene>
<feature type="domain" description="SnoaL-like" evidence="1">
    <location>
        <begin position="7"/>
        <end position="103"/>
    </location>
</feature>
<organism evidence="2 3">
    <name type="scientific">Micromonospora harpali</name>
    <dbReference type="NCBI Taxonomy" id="1490225"/>
    <lineage>
        <taxon>Bacteria</taxon>
        <taxon>Bacillati</taxon>
        <taxon>Actinomycetota</taxon>
        <taxon>Actinomycetes</taxon>
        <taxon>Micromonosporales</taxon>
        <taxon>Micromonosporaceae</taxon>
        <taxon>Micromonospora</taxon>
    </lineage>
</organism>
<dbReference type="Pfam" id="PF12680">
    <property type="entry name" value="SnoaL_2"/>
    <property type="match status" value="1"/>
</dbReference>
<dbReference type="RefSeq" id="WP_353899020.1">
    <property type="nucleotide sequence ID" value="NZ_CP158970.1"/>
</dbReference>
<accession>A0ABW1HNJ5</accession>
<evidence type="ECO:0000313" key="3">
    <source>
        <dbReference type="Proteomes" id="UP001596207"/>
    </source>
</evidence>
<dbReference type="Gene3D" id="3.10.450.50">
    <property type="match status" value="1"/>
</dbReference>
<dbReference type="EMBL" id="JBHSQQ010000086">
    <property type="protein sequence ID" value="MFC5942961.1"/>
    <property type="molecule type" value="Genomic_DNA"/>
</dbReference>
<dbReference type="InterPro" id="IPR037401">
    <property type="entry name" value="SnoaL-like"/>
</dbReference>
<sequence>MTGWIAAYERAWRTPGTAALNAIFTEQASYLQGPYQKAVVGLPAIARMWEAEREGPDEVFHMTSEVVAVEGDTAVARVEVRYGDPADQEFRDLWIMRFAEDGRCDSFEEWPFWPTQPPTGDPADG</sequence>
<evidence type="ECO:0000259" key="1">
    <source>
        <dbReference type="Pfam" id="PF12680"/>
    </source>
</evidence>